<gene>
    <name evidence="2" type="ORF">HINF_LOCUS21664</name>
    <name evidence="1" type="ORF">HINF_LOCUS53842</name>
</gene>
<reference evidence="2 3" key="2">
    <citation type="submission" date="2024-07" db="EMBL/GenBank/DDBJ databases">
        <authorList>
            <person name="Akdeniz Z."/>
        </authorList>
    </citation>
    <scope>NUCLEOTIDE SEQUENCE [LARGE SCALE GENOMIC DNA]</scope>
</reference>
<reference evidence="1" key="1">
    <citation type="submission" date="2023-06" db="EMBL/GenBank/DDBJ databases">
        <authorList>
            <person name="Kurt Z."/>
        </authorList>
    </citation>
    <scope>NUCLEOTIDE SEQUENCE</scope>
</reference>
<keyword evidence="3" id="KW-1185">Reference proteome</keyword>
<evidence type="ECO:0000313" key="3">
    <source>
        <dbReference type="Proteomes" id="UP001642409"/>
    </source>
</evidence>
<comment type="caution">
    <text evidence="1">The sequence shown here is derived from an EMBL/GenBank/DDBJ whole genome shotgun (WGS) entry which is preliminary data.</text>
</comment>
<accession>A0AA86R584</accession>
<name>A0AA86R584_9EUKA</name>
<dbReference type="EMBL" id="CATOUU010000998">
    <property type="protein sequence ID" value="CAI9966197.1"/>
    <property type="molecule type" value="Genomic_DNA"/>
</dbReference>
<proteinExistence type="predicted"/>
<protein>
    <submittedName>
        <fullName evidence="2">Hypothetical_protein</fullName>
    </submittedName>
</protein>
<evidence type="ECO:0000313" key="1">
    <source>
        <dbReference type="EMBL" id="CAI9966197.1"/>
    </source>
</evidence>
<dbReference type="EMBL" id="CAXDID020000059">
    <property type="protein sequence ID" value="CAL6009561.1"/>
    <property type="molecule type" value="Genomic_DNA"/>
</dbReference>
<dbReference type="Proteomes" id="UP001642409">
    <property type="component" value="Unassembled WGS sequence"/>
</dbReference>
<evidence type="ECO:0000313" key="2">
    <source>
        <dbReference type="EMBL" id="CAL6009561.1"/>
    </source>
</evidence>
<sequence length="146" mass="16767">MIKAKSIFSKILSQIKSVEIVNEFSSQDLNHYFNPVFSEISQLNENSIEYHNSSAFVQDDSSDLDISHLNNTQNSLKTTMNLKSQVQKLQSDKNHLQKIIDDQNITLQKQQNVIGKCKIEIDALKTQNQLINQLNQQYLSQLEGQK</sequence>
<organism evidence="1">
    <name type="scientific">Hexamita inflata</name>
    <dbReference type="NCBI Taxonomy" id="28002"/>
    <lineage>
        <taxon>Eukaryota</taxon>
        <taxon>Metamonada</taxon>
        <taxon>Diplomonadida</taxon>
        <taxon>Hexamitidae</taxon>
        <taxon>Hexamitinae</taxon>
        <taxon>Hexamita</taxon>
    </lineage>
</organism>
<dbReference type="AlphaFoldDB" id="A0AA86R584"/>